<dbReference type="InterPro" id="IPR046952">
    <property type="entry name" value="GSHR/TRXR-like"/>
</dbReference>
<evidence type="ECO:0000256" key="11">
    <source>
        <dbReference type="RuleBase" id="RU003691"/>
    </source>
</evidence>
<dbReference type="OrthoDB" id="9800167at2"/>
<proteinExistence type="inferred from homology"/>
<keyword evidence="9" id="KW-0547">Nucleotide-binding</keyword>
<dbReference type="Pfam" id="PF02852">
    <property type="entry name" value="Pyr_redox_dim"/>
    <property type="match status" value="1"/>
</dbReference>
<evidence type="ECO:0000256" key="5">
    <source>
        <dbReference type="ARBA" id="ARBA00023002"/>
    </source>
</evidence>
<evidence type="ECO:0000256" key="2">
    <source>
        <dbReference type="ARBA" id="ARBA00011738"/>
    </source>
</evidence>
<dbReference type="NCBIfam" id="TIGR01421">
    <property type="entry name" value="gluta_reduc_1"/>
    <property type="match status" value="1"/>
</dbReference>
<evidence type="ECO:0000256" key="1">
    <source>
        <dbReference type="ARBA" id="ARBA00007532"/>
    </source>
</evidence>
<dbReference type="GO" id="GO:0005829">
    <property type="term" value="C:cytosol"/>
    <property type="evidence" value="ECO:0007669"/>
    <property type="project" value="TreeGrafter"/>
</dbReference>
<keyword evidence="6" id="KW-1015">Disulfide bond</keyword>
<dbReference type="InterPro" id="IPR012999">
    <property type="entry name" value="Pyr_OxRdtase_I_AS"/>
</dbReference>
<keyword evidence="9" id="KW-0520">NAD</keyword>
<dbReference type="InterPro" id="IPR016156">
    <property type="entry name" value="FAD/NAD-linked_Rdtase_dimer_sf"/>
</dbReference>
<dbReference type="EMBL" id="FJNE01000001">
    <property type="protein sequence ID" value="CZQ80758.1"/>
    <property type="molecule type" value="Genomic_DNA"/>
</dbReference>
<comment type="similarity">
    <text evidence="1 11">Belongs to the class-I pyridine nucleotide-disulfide oxidoreductase family.</text>
</comment>
<dbReference type="RefSeq" id="WP_087029877.1">
    <property type="nucleotide sequence ID" value="NZ_FJNE01000001.1"/>
</dbReference>
<dbReference type="FunFam" id="3.50.50.60:FF:000235">
    <property type="entry name" value="Glutathione reductase"/>
    <property type="match status" value="1"/>
</dbReference>
<dbReference type="PRINTS" id="PR00411">
    <property type="entry name" value="PNDRDTASEI"/>
</dbReference>
<keyword evidence="7 11" id="KW-0676">Redox-active center</keyword>
<dbReference type="GO" id="GO:0004362">
    <property type="term" value="F:glutathione-disulfide reductase (NADPH) activity"/>
    <property type="evidence" value="ECO:0007669"/>
    <property type="project" value="InterPro"/>
</dbReference>
<feature type="binding site" evidence="9">
    <location>
        <position position="261"/>
    </location>
    <ligand>
        <name>NAD(+)</name>
        <dbReference type="ChEBI" id="CHEBI:57540"/>
    </ligand>
</feature>
<evidence type="ECO:0000259" key="13">
    <source>
        <dbReference type="Pfam" id="PF07992"/>
    </source>
</evidence>
<evidence type="ECO:0000256" key="6">
    <source>
        <dbReference type="ARBA" id="ARBA00023157"/>
    </source>
</evidence>
<protein>
    <submittedName>
        <fullName evidence="14">Pyridine nucleotide disulphide reductase class-i signature</fullName>
    </submittedName>
</protein>
<dbReference type="PIRSF" id="PIRSF000350">
    <property type="entry name" value="Mercury_reductase_MerA"/>
    <property type="match status" value="1"/>
</dbReference>
<reference evidence="14 15" key="1">
    <citation type="submission" date="2016-02" db="EMBL/GenBank/DDBJ databases">
        <authorList>
            <person name="Wen L."/>
            <person name="He K."/>
            <person name="Yang H."/>
        </authorList>
    </citation>
    <scope>NUCLEOTIDE SEQUENCE [LARGE SCALE GENOMIC DNA]</scope>
    <source>
        <strain evidence="14">Trichococcus palustris</strain>
    </source>
</reference>
<dbReference type="InterPro" id="IPR036188">
    <property type="entry name" value="FAD/NAD-bd_sf"/>
</dbReference>
<feature type="binding site" evidence="9">
    <location>
        <position position="302"/>
    </location>
    <ligand>
        <name>FAD</name>
        <dbReference type="ChEBI" id="CHEBI:57692"/>
    </ligand>
</feature>
<dbReference type="FunFam" id="3.30.390.30:FF:000003">
    <property type="entry name" value="Glutathione reductase"/>
    <property type="match status" value="1"/>
</dbReference>
<dbReference type="SUPFAM" id="SSF55424">
    <property type="entry name" value="FAD/NAD-linked reductases, dimerisation (C-terminal) domain"/>
    <property type="match status" value="1"/>
</dbReference>
<feature type="disulfide bond" description="Redox-active" evidence="10">
    <location>
        <begin position="41"/>
        <end position="46"/>
    </location>
</feature>
<feature type="binding site" evidence="9">
    <location>
        <begin position="173"/>
        <end position="180"/>
    </location>
    <ligand>
        <name>NAD(+)</name>
        <dbReference type="ChEBI" id="CHEBI:57540"/>
    </ligand>
</feature>
<evidence type="ECO:0000256" key="3">
    <source>
        <dbReference type="ARBA" id="ARBA00022630"/>
    </source>
</evidence>
<dbReference type="GO" id="GO:0006749">
    <property type="term" value="P:glutathione metabolic process"/>
    <property type="evidence" value="ECO:0007669"/>
    <property type="project" value="InterPro"/>
</dbReference>
<dbReference type="PANTHER" id="PTHR42737">
    <property type="entry name" value="GLUTATHIONE REDUCTASE"/>
    <property type="match status" value="1"/>
</dbReference>
<dbReference type="Proteomes" id="UP000242754">
    <property type="component" value="Unassembled WGS sequence"/>
</dbReference>
<keyword evidence="4 9" id="KW-0274">FAD</keyword>
<dbReference type="GO" id="GO:0034599">
    <property type="term" value="P:cellular response to oxidative stress"/>
    <property type="evidence" value="ECO:0007669"/>
    <property type="project" value="TreeGrafter"/>
</dbReference>
<feature type="domain" description="Pyridine nucleotide-disulphide oxidoreductase dimerisation" evidence="12">
    <location>
        <begin position="338"/>
        <end position="448"/>
    </location>
</feature>
<keyword evidence="3 11" id="KW-0285">Flavoprotein</keyword>
<evidence type="ECO:0000256" key="10">
    <source>
        <dbReference type="PIRSR" id="PIRSR000350-4"/>
    </source>
</evidence>
<accession>A0A143Y6N2</accession>
<dbReference type="SUPFAM" id="SSF51905">
    <property type="entry name" value="FAD/NAD(P)-binding domain"/>
    <property type="match status" value="1"/>
</dbReference>
<dbReference type="InterPro" id="IPR001100">
    <property type="entry name" value="Pyr_nuc-diS_OxRdtase"/>
</dbReference>
<evidence type="ECO:0000256" key="4">
    <source>
        <dbReference type="ARBA" id="ARBA00022827"/>
    </source>
</evidence>
<dbReference type="GO" id="GO:0050661">
    <property type="term" value="F:NADP binding"/>
    <property type="evidence" value="ECO:0007669"/>
    <property type="project" value="InterPro"/>
</dbReference>
<dbReference type="AlphaFoldDB" id="A0A143Y6N2"/>
<gene>
    <name evidence="14" type="ORF">Tpal_116</name>
</gene>
<dbReference type="InterPro" id="IPR004099">
    <property type="entry name" value="Pyr_nucl-diS_OxRdtase_dimer"/>
</dbReference>
<dbReference type="STRING" id="140314.SAMN04488076_102176"/>
<evidence type="ECO:0000256" key="7">
    <source>
        <dbReference type="ARBA" id="ARBA00023284"/>
    </source>
</evidence>
<comment type="subunit">
    <text evidence="2">Homodimer.</text>
</comment>
<evidence type="ECO:0000256" key="8">
    <source>
        <dbReference type="PIRSR" id="PIRSR000350-2"/>
    </source>
</evidence>
<dbReference type="NCBIfam" id="NF004776">
    <property type="entry name" value="PRK06116.1"/>
    <property type="match status" value="1"/>
</dbReference>
<dbReference type="InterPro" id="IPR023753">
    <property type="entry name" value="FAD/NAD-binding_dom"/>
</dbReference>
<evidence type="ECO:0000313" key="14">
    <source>
        <dbReference type="EMBL" id="CZQ80758.1"/>
    </source>
</evidence>
<keyword evidence="5 11" id="KW-0560">Oxidoreductase</keyword>
<keyword evidence="15" id="KW-1185">Reference proteome</keyword>
<name>A0A143Y6N2_9LACT</name>
<organism evidence="14 15">
    <name type="scientific">Trichococcus palustris</name>
    <dbReference type="NCBI Taxonomy" id="140314"/>
    <lineage>
        <taxon>Bacteria</taxon>
        <taxon>Bacillati</taxon>
        <taxon>Bacillota</taxon>
        <taxon>Bacilli</taxon>
        <taxon>Lactobacillales</taxon>
        <taxon>Carnobacteriaceae</taxon>
        <taxon>Trichococcus</taxon>
    </lineage>
</organism>
<feature type="binding site" evidence="9">
    <location>
        <position position="50"/>
    </location>
    <ligand>
        <name>FAD</name>
        <dbReference type="ChEBI" id="CHEBI:57692"/>
    </ligand>
</feature>
<dbReference type="Pfam" id="PF07992">
    <property type="entry name" value="Pyr_redox_2"/>
    <property type="match status" value="1"/>
</dbReference>
<dbReference type="GO" id="GO:0050660">
    <property type="term" value="F:flavin adenine dinucleotide binding"/>
    <property type="evidence" value="ECO:0007669"/>
    <property type="project" value="InterPro"/>
</dbReference>
<dbReference type="Gene3D" id="3.30.390.30">
    <property type="match status" value="1"/>
</dbReference>
<dbReference type="InterPro" id="IPR006322">
    <property type="entry name" value="Glutathione_Rdtase_euk/bac"/>
</dbReference>
<sequence>MREFDFIAIGGGSGGIATMNRAAEYGAKTAVIEGKQLGGTCVNIGCVPKKIMWYAAQISEAIHKYGPDYGFATGEHKVDFPTLLKNREAYIERSRNSYAAGFERRNVEVIEGHARFVDNHTVEVNGEKIRAKHILIATGAKPVRPHIPGSELGDVSDTFFEWQELPKKVAVVGAGYIAIELAGVLHNLGVDTHLFVRYDSPLRKYDTIIVDGIMQEIEKDGPTLHTHARPKAVEKNADGTLSLHLKDGSTEIVDKIIWAIGRTANIDGLNIEATDVKVSDKGFIIVDEYENSSVDGIYAVGDVNGKKMLTPVAIAAGRRLSERLFNNKPTEKLDYANIPTVVFSHPPIGTIGLTEKEAVEAHGEDKVKVYQSSFASMYTAVTSHRQQVKMKLVCVGENEKVIGLHGIGYGVDEMIQGFAVAIKMGATKTDFDNTVAIHPTGAEEFVTMR</sequence>
<dbReference type="GO" id="GO:0045454">
    <property type="term" value="P:cell redox homeostasis"/>
    <property type="evidence" value="ECO:0007669"/>
    <property type="project" value="InterPro"/>
</dbReference>
<evidence type="ECO:0000259" key="12">
    <source>
        <dbReference type="Pfam" id="PF02852"/>
    </source>
</evidence>
<dbReference type="PROSITE" id="PS00076">
    <property type="entry name" value="PYRIDINE_REDOX_1"/>
    <property type="match status" value="1"/>
</dbReference>
<dbReference type="PRINTS" id="PR00368">
    <property type="entry name" value="FADPNR"/>
</dbReference>
<dbReference type="PANTHER" id="PTHR42737:SF2">
    <property type="entry name" value="GLUTATHIONE REDUCTASE"/>
    <property type="match status" value="1"/>
</dbReference>
<evidence type="ECO:0000256" key="9">
    <source>
        <dbReference type="PIRSR" id="PIRSR000350-3"/>
    </source>
</evidence>
<feature type="domain" description="FAD/NAD(P)-binding" evidence="13">
    <location>
        <begin position="5"/>
        <end position="317"/>
    </location>
</feature>
<comment type="cofactor">
    <cofactor evidence="9">
        <name>FAD</name>
        <dbReference type="ChEBI" id="CHEBI:57692"/>
    </cofactor>
    <text evidence="9">Binds 1 FAD per subunit.</text>
</comment>
<dbReference type="Gene3D" id="3.50.50.60">
    <property type="entry name" value="FAD/NAD(P)-binding domain"/>
    <property type="match status" value="2"/>
</dbReference>
<feature type="active site" description="Proton acceptor" evidence="8">
    <location>
        <position position="438"/>
    </location>
</feature>
<evidence type="ECO:0000313" key="15">
    <source>
        <dbReference type="Proteomes" id="UP000242754"/>
    </source>
</evidence>